<comment type="caution">
    <text evidence="1">The sequence shown here is derived from an EMBL/GenBank/DDBJ whole genome shotgun (WGS) entry which is preliminary data.</text>
</comment>
<evidence type="ECO:0000313" key="2">
    <source>
        <dbReference type="Proteomes" id="UP001060085"/>
    </source>
</evidence>
<dbReference type="Proteomes" id="UP001060085">
    <property type="component" value="Linkage Group LG06"/>
</dbReference>
<gene>
    <name evidence="1" type="ORF">M9H77_27975</name>
</gene>
<sequence length="98" mass="11232">MYVVIPSVVEPLVALPLLHYVFGDRVDRIYRIQGSLELSFFWVIVIIRFKLNRNSIISVRSINLIVIIIDVTAVMCSGKVVARIQQEYESLPSIGWLE</sequence>
<accession>A0ACC0AFH4</accession>
<reference evidence="2" key="1">
    <citation type="journal article" date="2023" name="Nat. Plants">
        <title>Single-cell RNA sequencing provides a high-resolution roadmap for understanding the multicellular compartmentation of specialized metabolism.</title>
        <authorList>
            <person name="Sun S."/>
            <person name="Shen X."/>
            <person name="Li Y."/>
            <person name="Li Y."/>
            <person name="Wang S."/>
            <person name="Li R."/>
            <person name="Zhang H."/>
            <person name="Shen G."/>
            <person name="Guo B."/>
            <person name="Wei J."/>
            <person name="Xu J."/>
            <person name="St-Pierre B."/>
            <person name="Chen S."/>
            <person name="Sun C."/>
        </authorList>
    </citation>
    <scope>NUCLEOTIDE SEQUENCE [LARGE SCALE GENOMIC DNA]</scope>
</reference>
<dbReference type="EMBL" id="CM044706">
    <property type="protein sequence ID" value="KAI5659182.1"/>
    <property type="molecule type" value="Genomic_DNA"/>
</dbReference>
<protein>
    <submittedName>
        <fullName evidence="1">Uncharacterized protein</fullName>
    </submittedName>
</protein>
<proteinExistence type="predicted"/>
<keyword evidence="2" id="KW-1185">Reference proteome</keyword>
<name>A0ACC0AFH4_CATRO</name>
<organism evidence="1 2">
    <name type="scientific">Catharanthus roseus</name>
    <name type="common">Madagascar periwinkle</name>
    <name type="synonym">Vinca rosea</name>
    <dbReference type="NCBI Taxonomy" id="4058"/>
    <lineage>
        <taxon>Eukaryota</taxon>
        <taxon>Viridiplantae</taxon>
        <taxon>Streptophyta</taxon>
        <taxon>Embryophyta</taxon>
        <taxon>Tracheophyta</taxon>
        <taxon>Spermatophyta</taxon>
        <taxon>Magnoliopsida</taxon>
        <taxon>eudicotyledons</taxon>
        <taxon>Gunneridae</taxon>
        <taxon>Pentapetalae</taxon>
        <taxon>asterids</taxon>
        <taxon>lamiids</taxon>
        <taxon>Gentianales</taxon>
        <taxon>Apocynaceae</taxon>
        <taxon>Rauvolfioideae</taxon>
        <taxon>Vinceae</taxon>
        <taxon>Catharanthinae</taxon>
        <taxon>Catharanthus</taxon>
    </lineage>
</organism>
<evidence type="ECO:0000313" key="1">
    <source>
        <dbReference type="EMBL" id="KAI5659182.1"/>
    </source>
</evidence>